<name>A0AAV2SXH8_CALDB</name>
<dbReference type="EMBL" id="CAXLJL010000054">
    <property type="protein sequence ID" value="CAL5129863.1"/>
    <property type="molecule type" value="Genomic_DNA"/>
</dbReference>
<evidence type="ECO:0000256" key="1">
    <source>
        <dbReference type="SAM" id="MobiDB-lite"/>
    </source>
</evidence>
<accession>A0AAV2SXH8</accession>
<dbReference type="AlphaFoldDB" id="A0AAV2SXH8"/>
<feature type="region of interest" description="Disordered" evidence="1">
    <location>
        <begin position="119"/>
        <end position="140"/>
    </location>
</feature>
<feature type="compositionally biased region" description="Polar residues" evidence="1">
    <location>
        <begin position="131"/>
        <end position="140"/>
    </location>
</feature>
<reference evidence="2" key="1">
    <citation type="submission" date="2024-06" db="EMBL/GenBank/DDBJ databases">
        <authorList>
            <person name="Liu X."/>
            <person name="Lenzi L."/>
            <person name="Haldenby T S."/>
            <person name="Uol C."/>
        </authorList>
    </citation>
    <scope>NUCLEOTIDE SEQUENCE</scope>
</reference>
<gene>
    <name evidence="2" type="ORF">CDAUBV1_LOCUS1303</name>
</gene>
<sequence length="229" mass="25738">MQLNKTCLLQFQLSKDYKKRLDDLTGENEDESSMLERRTKTKAESAAGLGIENRASSENPQYDLCKISANEAIELTRKSDEKLVTEHNNSNEASQRDNLNVKCQTADDESTKKIEDKPWSVQGNVDDKPGTSCTELSDGSSGRGDLYMKCQTEDEESMKRKRENELWSVQGNVNDISGTSSTQLAESSVKASMCGNRVYMKLVQYDYFRTPREKQLSSSKTAILSRSAM</sequence>
<proteinExistence type="predicted"/>
<feature type="compositionally biased region" description="Acidic residues" evidence="1">
    <location>
        <begin position="24"/>
        <end position="33"/>
    </location>
</feature>
<protein>
    <submittedName>
        <fullName evidence="2">Uncharacterized protein</fullName>
    </submittedName>
</protein>
<comment type="caution">
    <text evidence="2">The sequence shown here is derived from an EMBL/GenBank/DDBJ whole genome shotgun (WGS) entry which is preliminary data.</text>
</comment>
<organism evidence="2 3">
    <name type="scientific">Calicophoron daubneyi</name>
    <name type="common">Rumen fluke</name>
    <name type="synonym">Paramphistomum daubneyi</name>
    <dbReference type="NCBI Taxonomy" id="300641"/>
    <lineage>
        <taxon>Eukaryota</taxon>
        <taxon>Metazoa</taxon>
        <taxon>Spiralia</taxon>
        <taxon>Lophotrochozoa</taxon>
        <taxon>Platyhelminthes</taxon>
        <taxon>Trematoda</taxon>
        <taxon>Digenea</taxon>
        <taxon>Plagiorchiida</taxon>
        <taxon>Pronocephalata</taxon>
        <taxon>Paramphistomoidea</taxon>
        <taxon>Paramphistomidae</taxon>
        <taxon>Calicophoron</taxon>
    </lineage>
</organism>
<feature type="compositionally biased region" description="Basic and acidic residues" evidence="1">
    <location>
        <begin position="34"/>
        <end position="43"/>
    </location>
</feature>
<evidence type="ECO:0000313" key="3">
    <source>
        <dbReference type="Proteomes" id="UP001497525"/>
    </source>
</evidence>
<dbReference type="Proteomes" id="UP001497525">
    <property type="component" value="Unassembled WGS sequence"/>
</dbReference>
<feature type="region of interest" description="Disordered" evidence="1">
    <location>
        <begin position="24"/>
        <end position="48"/>
    </location>
</feature>
<evidence type="ECO:0000313" key="2">
    <source>
        <dbReference type="EMBL" id="CAL5129863.1"/>
    </source>
</evidence>